<reference evidence="2" key="1">
    <citation type="submission" date="2015-09" db="EMBL/GenBank/DDBJ databases">
        <title>Scylla olivacea transcriptome.</title>
        <authorList>
            <person name="Ikhwanuddin M."/>
        </authorList>
    </citation>
    <scope>NUCLEOTIDE SEQUENCE</scope>
</reference>
<organism evidence="2">
    <name type="scientific">Scylla olivacea</name>
    <name type="common">Orange mud crab</name>
    <name type="synonym">Cancer olivacea</name>
    <dbReference type="NCBI Taxonomy" id="85551"/>
    <lineage>
        <taxon>Eukaryota</taxon>
        <taxon>Metazoa</taxon>
        <taxon>Ecdysozoa</taxon>
        <taxon>Arthropoda</taxon>
        <taxon>Crustacea</taxon>
        <taxon>Multicrustacea</taxon>
        <taxon>Malacostraca</taxon>
        <taxon>Eumalacostraca</taxon>
        <taxon>Eucarida</taxon>
        <taxon>Decapoda</taxon>
        <taxon>Pleocyemata</taxon>
        <taxon>Brachyura</taxon>
        <taxon>Eubrachyura</taxon>
        <taxon>Portunoidea</taxon>
        <taxon>Portunidae</taxon>
        <taxon>Portuninae</taxon>
        <taxon>Scylla</taxon>
    </lineage>
</organism>
<feature type="domain" description="Reverse transcriptase" evidence="1">
    <location>
        <begin position="7"/>
        <end position="96"/>
    </location>
</feature>
<dbReference type="EMBL" id="GDRN01109263">
    <property type="protein sequence ID" value="JAI57096.1"/>
    <property type="molecule type" value="Transcribed_RNA"/>
</dbReference>
<dbReference type="AlphaFoldDB" id="A0A0N7Z9V4"/>
<accession>A0A0N7Z9V4</accession>
<dbReference type="InterPro" id="IPR000477">
    <property type="entry name" value="RT_dom"/>
</dbReference>
<evidence type="ECO:0000259" key="1">
    <source>
        <dbReference type="Pfam" id="PF00078"/>
    </source>
</evidence>
<name>A0A0N7Z9V4_SCYOL</name>
<protein>
    <recommendedName>
        <fullName evidence="1">Reverse transcriptase domain-containing protein</fullName>
    </recommendedName>
</protein>
<evidence type="ECO:0000313" key="2">
    <source>
        <dbReference type="EMBL" id="JAI57096.1"/>
    </source>
</evidence>
<sequence>MYKRNAKTEAKNYSPVSLLPTLSKVLESVVHLKHHHLLNTKRYSLRQGRSAGDLHLLLTSEWITALDQRKATAVVALDIEGAFDGVWHAALLSTLPPADVLCTRPLLHLSNDHLSERISWLLDSK</sequence>
<dbReference type="Pfam" id="PF00078">
    <property type="entry name" value="RVT_1"/>
    <property type="match status" value="1"/>
</dbReference>
<proteinExistence type="predicted"/>